<keyword evidence="3" id="KW-1185">Reference proteome</keyword>
<name>A0A2S6IMH9_9FLAO</name>
<gene>
    <name evidence="2" type="ORF">LY01_01020</name>
</gene>
<keyword evidence="1" id="KW-1133">Transmembrane helix</keyword>
<dbReference type="RefSeq" id="WP_104514755.1">
    <property type="nucleotide sequence ID" value="NZ_MQVW01000002.1"/>
</dbReference>
<keyword evidence="1" id="KW-0472">Membrane</keyword>
<comment type="caution">
    <text evidence="2">The sequence shown here is derived from an EMBL/GenBank/DDBJ whole genome shotgun (WGS) entry which is preliminary data.</text>
</comment>
<proteinExistence type="predicted"/>
<organism evidence="2 3">
    <name type="scientific">Nonlabens xylanidelens</name>
    <dbReference type="NCBI Taxonomy" id="191564"/>
    <lineage>
        <taxon>Bacteria</taxon>
        <taxon>Pseudomonadati</taxon>
        <taxon>Bacteroidota</taxon>
        <taxon>Flavobacteriia</taxon>
        <taxon>Flavobacteriales</taxon>
        <taxon>Flavobacteriaceae</taxon>
        <taxon>Nonlabens</taxon>
    </lineage>
</organism>
<dbReference type="EMBL" id="PTJE01000002">
    <property type="protein sequence ID" value="PPK95433.1"/>
    <property type="molecule type" value="Genomic_DNA"/>
</dbReference>
<feature type="transmembrane region" description="Helical" evidence="1">
    <location>
        <begin position="74"/>
        <end position="93"/>
    </location>
</feature>
<dbReference type="Proteomes" id="UP000239002">
    <property type="component" value="Unassembled WGS sequence"/>
</dbReference>
<evidence type="ECO:0000313" key="3">
    <source>
        <dbReference type="Proteomes" id="UP000239002"/>
    </source>
</evidence>
<accession>A0A2S6IMH9</accession>
<protein>
    <submittedName>
        <fullName evidence="2">Uncharacterized protein</fullName>
    </submittedName>
</protein>
<evidence type="ECO:0000256" key="1">
    <source>
        <dbReference type="SAM" id="Phobius"/>
    </source>
</evidence>
<sequence length="142" mass="16505">MKEDEIKRLIEKYKEGNTTLNEEQFLFNHTKDSVLSLEAWSNFIKNNKKETPTNFNATLWESFQNKKIGKRKRFVRIISAAASVILLISFYIASPKQKGLSYSKKEDLLNQALNMVSNSEPSETQQNIIYENEMVIIYTTSE</sequence>
<dbReference type="AlphaFoldDB" id="A0A2S6IMH9"/>
<reference evidence="2 3" key="1">
    <citation type="submission" date="2018-02" db="EMBL/GenBank/DDBJ databases">
        <title>Genomic Encyclopedia of Archaeal and Bacterial Type Strains, Phase II (KMG-II): from individual species to whole genera.</title>
        <authorList>
            <person name="Goeker M."/>
        </authorList>
    </citation>
    <scope>NUCLEOTIDE SEQUENCE [LARGE SCALE GENOMIC DNA]</scope>
    <source>
        <strain evidence="2 3">DSM 16809</strain>
    </source>
</reference>
<keyword evidence="1" id="KW-0812">Transmembrane</keyword>
<evidence type="ECO:0000313" key="2">
    <source>
        <dbReference type="EMBL" id="PPK95433.1"/>
    </source>
</evidence>
<dbReference type="OrthoDB" id="1201528at2"/>